<evidence type="ECO:0000313" key="1">
    <source>
        <dbReference type="EMBL" id="TGX96481.1"/>
    </source>
</evidence>
<dbReference type="Proteomes" id="UP000307720">
    <property type="component" value="Unassembled WGS sequence"/>
</dbReference>
<protein>
    <submittedName>
        <fullName evidence="1">HlyC/CorC family transporter</fullName>
    </submittedName>
</protein>
<comment type="caution">
    <text evidence="1">The sequence shown here is derived from an EMBL/GenBank/DDBJ whole genome shotgun (WGS) entry which is preliminary data.</text>
</comment>
<organism evidence="1 2">
    <name type="scientific">Hominisplanchenecus murintestinalis</name>
    <dbReference type="NCBI Taxonomy" id="2941517"/>
    <lineage>
        <taxon>Bacteria</taxon>
        <taxon>Bacillati</taxon>
        <taxon>Bacillota</taxon>
        <taxon>Clostridia</taxon>
        <taxon>Lachnospirales</taxon>
        <taxon>Lachnospiraceae</taxon>
        <taxon>Hominisplanchenecus</taxon>
    </lineage>
</organism>
<keyword evidence="2" id="KW-1185">Reference proteome</keyword>
<proteinExistence type="predicted"/>
<reference evidence="1" key="1">
    <citation type="submission" date="2019-04" db="EMBL/GenBank/DDBJ databases">
        <title>Microbes associate with the intestines of laboratory mice.</title>
        <authorList>
            <person name="Navarre W."/>
            <person name="Wong E."/>
            <person name="Huang K."/>
            <person name="Tropini C."/>
            <person name="Ng K."/>
            <person name="Yu B."/>
        </authorList>
    </citation>
    <scope>NUCLEOTIDE SEQUENCE</scope>
    <source>
        <strain evidence="1">NM72_1-8</strain>
    </source>
</reference>
<name>A0AC61QVL3_9FIRM</name>
<sequence length="439" mass="49118">MDDGGSQIVAGLILLTIFLVLEFILTAFLSALDTVSESDIKEKDGTKAEWLLKIRDNPKSMINTFHVTIVFFAAFLGCFAAYGAAEFWRGELHIPVLICELAIAVFLFVVLGIQFPRALGTYKGKEILFRLAVPAKVLLFLFYPIAAFIQGCVYLLALPFGVNTKEMPEDVTEEEIISMVNEGHEQGVLEANEAEMITNIVEFGDKEAQDVMTHRTNIVGVDGKINLKSAIQFMLDATNSRFPVYEEGMDNITGIIHLKDAMRCHTAGNYDEWLIKDIPGLIRQAVFIPKTRKINLLFKNMQSKKLQMVIVADEYGQTAGLVALEDILEEIVGNIQDEYDEDVVYIEEQADGSFLADGMTPLEELEDRLGITFKLEEDIGTLNGYLVSKLDKIPAEDEKSVIEDMGYSFQILSVARKKIQRARIRKLLENTAPAVPEEK</sequence>
<dbReference type="EMBL" id="SRZB01000060">
    <property type="protein sequence ID" value="TGX96481.1"/>
    <property type="molecule type" value="Genomic_DNA"/>
</dbReference>
<gene>
    <name evidence="1" type="ORF">E5357_15935</name>
</gene>
<evidence type="ECO:0000313" key="2">
    <source>
        <dbReference type="Proteomes" id="UP000307720"/>
    </source>
</evidence>
<accession>A0AC61QVL3</accession>